<dbReference type="PANTHER" id="PTHR43630:SF2">
    <property type="entry name" value="GLYCOSYLTRANSFERASE"/>
    <property type="match status" value="1"/>
</dbReference>
<dbReference type="Gene3D" id="3.90.550.10">
    <property type="entry name" value="Spore Coat Polysaccharide Biosynthesis Protein SpsA, Chain A"/>
    <property type="match status" value="1"/>
</dbReference>
<dbReference type="Proteomes" id="UP000886780">
    <property type="component" value="Unassembled WGS sequence"/>
</dbReference>
<comment type="caution">
    <text evidence="2">The sequence shown here is derived from an EMBL/GenBank/DDBJ whole genome shotgun (WGS) entry which is preliminary data.</text>
</comment>
<feature type="domain" description="Glycosyltransferase 2-like" evidence="1">
    <location>
        <begin position="5"/>
        <end position="140"/>
    </location>
</feature>
<reference evidence="2" key="1">
    <citation type="journal article" date="2021" name="PeerJ">
        <title>Extensive microbial diversity within the chicken gut microbiome revealed by metagenomics and culture.</title>
        <authorList>
            <person name="Gilroy R."/>
            <person name="Ravi A."/>
            <person name="Getino M."/>
            <person name="Pursley I."/>
            <person name="Horton D.L."/>
            <person name="Alikhan N.F."/>
            <person name="Baker D."/>
            <person name="Gharbi K."/>
            <person name="Hall N."/>
            <person name="Watson M."/>
            <person name="Adriaenssens E.M."/>
            <person name="Foster-Nyarko E."/>
            <person name="Jarju S."/>
            <person name="Secka A."/>
            <person name="Antonio M."/>
            <person name="Oren A."/>
            <person name="Chaudhuri R.R."/>
            <person name="La Ragione R."/>
            <person name="Hildebrand F."/>
            <person name="Pallen M.J."/>
        </authorList>
    </citation>
    <scope>NUCLEOTIDE SEQUENCE</scope>
    <source>
        <strain evidence="2">ChiGjej4B4-12881</strain>
    </source>
</reference>
<dbReference type="InterPro" id="IPR001173">
    <property type="entry name" value="Glyco_trans_2-like"/>
</dbReference>
<organism evidence="2 3">
    <name type="scientific">Candidatus Lachnoclostridium stercoripullorum</name>
    <dbReference type="NCBI Taxonomy" id="2838635"/>
    <lineage>
        <taxon>Bacteria</taxon>
        <taxon>Bacillati</taxon>
        <taxon>Bacillota</taxon>
        <taxon>Clostridia</taxon>
        <taxon>Lachnospirales</taxon>
        <taxon>Lachnospiraceae</taxon>
    </lineage>
</organism>
<dbReference type="Gene3D" id="1.25.40.10">
    <property type="entry name" value="Tetratricopeptide repeat domain"/>
    <property type="match status" value="1"/>
</dbReference>
<dbReference type="EMBL" id="DXEU01000009">
    <property type="protein sequence ID" value="HIX51273.1"/>
    <property type="molecule type" value="Genomic_DNA"/>
</dbReference>
<proteinExistence type="predicted"/>
<dbReference type="InterPro" id="IPR029044">
    <property type="entry name" value="Nucleotide-diphossugar_trans"/>
</dbReference>
<dbReference type="PANTHER" id="PTHR43630">
    <property type="entry name" value="POLY-BETA-1,6-N-ACETYL-D-GLUCOSAMINE SYNTHASE"/>
    <property type="match status" value="1"/>
</dbReference>
<accession>A0A9D1W2E6</accession>
<protein>
    <submittedName>
        <fullName evidence="2">Glycosyltransferase family 2 protein</fullName>
    </submittedName>
</protein>
<dbReference type="CDD" id="cd02511">
    <property type="entry name" value="Beta4Glucosyltransferase"/>
    <property type="match status" value="1"/>
</dbReference>
<sequence length="362" mass="42443">MAGISLCMIVKNEEKVLGRCLESAKRLADEIVIVDTGSEDRTREIARQYTSRVYEIPWRDDFSQARNFSFSKAEREYCMWLDADDVISEENLERMLEYKERMDGTEDVVMVKYAVGFGEDGRPSLTYCRERILKNREDLRWSGRVHEAVTPAGKVVYWDAVIFHRKEGRGEPGRNLRIYERMRAEGEEFGPRDLFYYGRELMYAGQTEAGARVLREFLGREDGWEENKIQACGDLAACLGKLGREEESLRALLLSFQWGRPRAEICCGIGEHFLRRRDWRTAAYWYEEALAAGREENLWGFVREEYREYIPHMQLCVCLDRLGEREKAYGHHLLAKSLRPEAAEVRYNEEYFRKVLGNREEG</sequence>
<dbReference type="SUPFAM" id="SSF48452">
    <property type="entry name" value="TPR-like"/>
    <property type="match status" value="1"/>
</dbReference>
<dbReference type="SUPFAM" id="SSF53448">
    <property type="entry name" value="Nucleotide-diphospho-sugar transferases"/>
    <property type="match status" value="1"/>
</dbReference>
<dbReference type="AlphaFoldDB" id="A0A9D1W2E6"/>
<evidence type="ECO:0000259" key="1">
    <source>
        <dbReference type="Pfam" id="PF00535"/>
    </source>
</evidence>
<dbReference type="Pfam" id="PF00535">
    <property type="entry name" value="Glycos_transf_2"/>
    <property type="match status" value="1"/>
</dbReference>
<dbReference type="InterPro" id="IPR011990">
    <property type="entry name" value="TPR-like_helical_dom_sf"/>
</dbReference>
<name>A0A9D1W2E6_9FIRM</name>
<evidence type="ECO:0000313" key="3">
    <source>
        <dbReference type="Proteomes" id="UP000886780"/>
    </source>
</evidence>
<gene>
    <name evidence="2" type="ORF">IAA28_00530</name>
</gene>
<reference evidence="2" key="2">
    <citation type="submission" date="2021-04" db="EMBL/GenBank/DDBJ databases">
        <authorList>
            <person name="Gilroy R."/>
        </authorList>
    </citation>
    <scope>NUCLEOTIDE SEQUENCE</scope>
    <source>
        <strain evidence="2">ChiGjej4B4-12881</strain>
    </source>
</reference>
<evidence type="ECO:0000313" key="2">
    <source>
        <dbReference type="EMBL" id="HIX51273.1"/>
    </source>
</evidence>